<keyword evidence="2 5" id="KW-0812">Transmembrane</keyword>
<dbReference type="Pfam" id="PF02600">
    <property type="entry name" value="DsbB"/>
    <property type="match status" value="1"/>
</dbReference>
<comment type="subcellular location">
    <subcellularLocation>
        <location evidence="1">Membrane</location>
        <topology evidence="1">Multi-pass membrane protein</topology>
    </subcellularLocation>
</comment>
<dbReference type="Proteomes" id="UP001156882">
    <property type="component" value="Unassembled WGS sequence"/>
</dbReference>
<accession>A0ABQ6CCV0</accession>
<dbReference type="PIRSF" id="PIRSF033913">
    <property type="entry name" value="S-S_format_DsbB"/>
    <property type="match status" value="1"/>
</dbReference>
<protein>
    <submittedName>
        <fullName evidence="6">Disulfide bond formation protein B</fullName>
    </submittedName>
</protein>
<dbReference type="EMBL" id="BSPC01000005">
    <property type="protein sequence ID" value="GLS17498.1"/>
    <property type="molecule type" value="Genomic_DNA"/>
</dbReference>
<gene>
    <name evidence="6" type="ORF">GCM10007874_05130</name>
</gene>
<keyword evidence="4 5" id="KW-0472">Membrane</keyword>
<name>A0ABQ6CCV0_9HYPH</name>
<proteinExistence type="predicted"/>
<feature type="transmembrane region" description="Helical" evidence="5">
    <location>
        <begin position="31"/>
        <end position="49"/>
    </location>
</feature>
<keyword evidence="7" id="KW-1185">Reference proteome</keyword>
<reference evidence="7" key="1">
    <citation type="journal article" date="2019" name="Int. J. Syst. Evol. Microbiol.">
        <title>The Global Catalogue of Microorganisms (GCM) 10K type strain sequencing project: providing services to taxonomists for standard genome sequencing and annotation.</title>
        <authorList>
            <consortium name="The Broad Institute Genomics Platform"/>
            <consortium name="The Broad Institute Genome Sequencing Center for Infectious Disease"/>
            <person name="Wu L."/>
            <person name="Ma J."/>
        </authorList>
    </citation>
    <scope>NUCLEOTIDE SEQUENCE [LARGE SCALE GENOMIC DNA]</scope>
    <source>
        <strain evidence="7">NBRC 101365</strain>
    </source>
</reference>
<evidence type="ECO:0000313" key="6">
    <source>
        <dbReference type="EMBL" id="GLS17498.1"/>
    </source>
</evidence>
<evidence type="ECO:0000256" key="5">
    <source>
        <dbReference type="SAM" id="Phobius"/>
    </source>
</evidence>
<evidence type="ECO:0000256" key="3">
    <source>
        <dbReference type="ARBA" id="ARBA00022989"/>
    </source>
</evidence>
<dbReference type="Gene3D" id="1.20.1550.10">
    <property type="entry name" value="DsbB-like"/>
    <property type="match status" value="1"/>
</dbReference>
<dbReference type="InterPro" id="IPR023380">
    <property type="entry name" value="DsbB-like_sf"/>
</dbReference>
<dbReference type="InterPro" id="IPR003752">
    <property type="entry name" value="DiS_bond_form_DsbB/BdbC"/>
</dbReference>
<keyword evidence="3 5" id="KW-1133">Transmembrane helix</keyword>
<feature type="transmembrane region" description="Helical" evidence="5">
    <location>
        <begin position="131"/>
        <end position="151"/>
    </location>
</feature>
<feature type="transmembrane region" description="Helical" evidence="5">
    <location>
        <begin position="56"/>
        <end position="77"/>
    </location>
</feature>
<organism evidence="6 7">
    <name type="scientific">Labrys miyagiensis</name>
    <dbReference type="NCBI Taxonomy" id="346912"/>
    <lineage>
        <taxon>Bacteria</taxon>
        <taxon>Pseudomonadati</taxon>
        <taxon>Pseudomonadota</taxon>
        <taxon>Alphaproteobacteria</taxon>
        <taxon>Hyphomicrobiales</taxon>
        <taxon>Xanthobacteraceae</taxon>
        <taxon>Labrys</taxon>
    </lineage>
</organism>
<comment type="caution">
    <text evidence="6">The sequence shown here is derived from an EMBL/GenBank/DDBJ whole genome shotgun (WGS) entry which is preliminary data.</text>
</comment>
<evidence type="ECO:0000313" key="7">
    <source>
        <dbReference type="Proteomes" id="UP001156882"/>
    </source>
</evidence>
<dbReference type="InterPro" id="IPR024199">
    <property type="entry name" value="Uncharacterised_DsbB"/>
</dbReference>
<evidence type="ECO:0000256" key="4">
    <source>
        <dbReference type="ARBA" id="ARBA00023136"/>
    </source>
</evidence>
<evidence type="ECO:0000256" key="2">
    <source>
        <dbReference type="ARBA" id="ARBA00022692"/>
    </source>
</evidence>
<evidence type="ECO:0000256" key="1">
    <source>
        <dbReference type="ARBA" id="ARBA00004141"/>
    </source>
</evidence>
<sequence length="157" mass="16426">MAGLIGLVVILAALVLQYGFGYAPCPLCLQQRWPYYIGVPIAIILGLVGNRLPGKLLALLLVLLAALFAYGCFLGVYQAGAEWNFWLGPADCAAGNVGSNPASVGGLLDAIDNSTVVSCTNPRLRILGVSLAGWNGVVMAALVLITLWGAWRAAKAR</sequence>
<dbReference type="SUPFAM" id="SSF158442">
    <property type="entry name" value="DsbB-like"/>
    <property type="match status" value="1"/>
</dbReference>